<comment type="caution">
    <text evidence="1">The sequence shown here is derived from an EMBL/GenBank/DDBJ whole genome shotgun (WGS) entry which is preliminary data.</text>
</comment>
<dbReference type="AlphaFoldDB" id="A0A848KXR4"/>
<accession>A0A848KXR4</accession>
<reference evidence="1 2" key="1">
    <citation type="submission" date="2020-04" db="EMBL/GenBank/DDBJ databases">
        <title>Gordonia sp. nov. TBRC 11910.</title>
        <authorList>
            <person name="Suriyachadkun C."/>
        </authorList>
    </citation>
    <scope>NUCLEOTIDE SEQUENCE [LARGE SCALE GENOMIC DNA]</scope>
    <source>
        <strain evidence="1 2">TBRC 11910</strain>
    </source>
</reference>
<protein>
    <submittedName>
        <fullName evidence="1">Uncharacterized protein</fullName>
    </submittedName>
</protein>
<name>A0A848KXR4_9ACTN</name>
<proteinExistence type="predicted"/>
<gene>
    <name evidence="1" type="ORF">HH308_10515</name>
</gene>
<dbReference type="RefSeq" id="WP_170194158.1">
    <property type="nucleotide sequence ID" value="NZ_JABBNB010000009.1"/>
</dbReference>
<evidence type="ECO:0000313" key="2">
    <source>
        <dbReference type="Proteomes" id="UP000550729"/>
    </source>
</evidence>
<sequence>MTTPRQAAVVLTVERVEQLGTTMSSSAQTVGALAYWALQPATKTGDTFSALASCVTPATTTTDRLSSRLGRSARAVAITAVGLRNADIYGAARMRASF</sequence>
<keyword evidence="2" id="KW-1185">Reference proteome</keyword>
<evidence type="ECO:0000313" key="1">
    <source>
        <dbReference type="EMBL" id="NMO01645.1"/>
    </source>
</evidence>
<organism evidence="1 2">
    <name type="scientific">Gordonia asplenii</name>
    <dbReference type="NCBI Taxonomy" id="2725283"/>
    <lineage>
        <taxon>Bacteria</taxon>
        <taxon>Bacillati</taxon>
        <taxon>Actinomycetota</taxon>
        <taxon>Actinomycetes</taxon>
        <taxon>Mycobacteriales</taxon>
        <taxon>Gordoniaceae</taxon>
        <taxon>Gordonia</taxon>
    </lineage>
</organism>
<dbReference type="EMBL" id="JABBNB010000009">
    <property type="protein sequence ID" value="NMO01645.1"/>
    <property type="molecule type" value="Genomic_DNA"/>
</dbReference>
<dbReference type="Proteomes" id="UP000550729">
    <property type="component" value="Unassembled WGS sequence"/>
</dbReference>